<dbReference type="PANTHER" id="PTHR24421:SF58">
    <property type="entry name" value="SIGNAL TRANSDUCTION HISTIDINE-PROTEIN KINASE_PHOSPHATASE UHPB"/>
    <property type="match status" value="1"/>
</dbReference>
<dbReference type="PROSITE" id="PS50112">
    <property type="entry name" value="PAS"/>
    <property type="match status" value="1"/>
</dbReference>
<organism evidence="8 9">
    <name type="scientific">Caballeronia udeis</name>
    <dbReference type="NCBI Taxonomy" id="1232866"/>
    <lineage>
        <taxon>Bacteria</taxon>
        <taxon>Pseudomonadati</taxon>
        <taxon>Pseudomonadota</taxon>
        <taxon>Betaproteobacteria</taxon>
        <taxon>Burkholderiales</taxon>
        <taxon>Burkholderiaceae</taxon>
        <taxon>Caballeronia</taxon>
    </lineage>
</organism>
<evidence type="ECO:0000256" key="4">
    <source>
        <dbReference type="SAM" id="MobiDB-lite"/>
    </source>
</evidence>
<feature type="domain" description="PAS" evidence="6">
    <location>
        <begin position="30"/>
        <end position="101"/>
    </location>
</feature>
<dbReference type="InterPro" id="IPR050482">
    <property type="entry name" value="Sensor_HK_TwoCompSys"/>
</dbReference>
<evidence type="ECO:0000259" key="5">
    <source>
        <dbReference type="PROSITE" id="PS50109"/>
    </source>
</evidence>
<evidence type="ECO:0000313" key="9">
    <source>
        <dbReference type="Proteomes" id="UP000054683"/>
    </source>
</evidence>
<dbReference type="InterPro" id="IPR036890">
    <property type="entry name" value="HATPase_C_sf"/>
</dbReference>
<dbReference type="SUPFAM" id="SSF55874">
    <property type="entry name" value="ATPase domain of HSP90 chaperone/DNA topoisomerase II/histidine kinase"/>
    <property type="match status" value="1"/>
</dbReference>
<dbReference type="InterPro" id="IPR000014">
    <property type="entry name" value="PAS"/>
</dbReference>
<keyword evidence="2 8" id="KW-0418">Kinase</keyword>
<dbReference type="AlphaFoldDB" id="A0A158GEP3"/>
<reference evidence="8 9" key="1">
    <citation type="submission" date="2016-01" db="EMBL/GenBank/DDBJ databases">
        <authorList>
            <person name="Oliw E.H."/>
        </authorList>
    </citation>
    <scope>NUCLEOTIDE SEQUENCE [LARGE SCALE GENOMIC DNA]</scope>
    <source>
        <strain evidence="8">LMG 27134</strain>
    </source>
</reference>
<dbReference type="InterPro" id="IPR000700">
    <property type="entry name" value="PAS-assoc_C"/>
</dbReference>
<dbReference type="GO" id="GO:0000155">
    <property type="term" value="F:phosphorelay sensor kinase activity"/>
    <property type="evidence" value="ECO:0007669"/>
    <property type="project" value="InterPro"/>
</dbReference>
<dbReference type="Pfam" id="PF13426">
    <property type="entry name" value="PAS_9"/>
    <property type="match status" value="1"/>
</dbReference>
<proteinExistence type="predicted"/>
<evidence type="ECO:0000256" key="2">
    <source>
        <dbReference type="ARBA" id="ARBA00022777"/>
    </source>
</evidence>
<dbReference type="GO" id="GO:0016020">
    <property type="term" value="C:membrane"/>
    <property type="evidence" value="ECO:0007669"/>
    <property type="project" value="InterPro"/>
</dbReference>
<feature type="domain" description="Histidine kinase" evidence="5">
    <location>
        <begin position="178"/>
        <end position="373"/>
    </location>
</feature>
<dbReference type="InterPro" id="IPR011712">
    <property type="entry name" value="Sig_transdc_His_kin_sub3_dim/P"/>
</dbReference>
<evidence type="ECO:0000259" key="6">
    <source>
        <dbReference type="PROSITE" id="PS50112"/>
    </source>
</evidence>
<sequence>MPSDRSSSPQPGSSQPGDELASSAFPLTLSDPHFGALIDAVQDYAIFMLDPDGRVVSWNRGAQNIKGYTAREIIGQHFSVFYTPEDNASGKPRAELALAASEDRIEDEGWRVRRNGSRFWANVTITAIRAPDGALRGFAKVTRDMTDRLRLIELQHASALSLHVQSAREEERTRIARELHDDLGQQLVALKMDVALLNQVPADESQAVCRDLSQTLALQSQIDSIIASVRRIAGGLRPPMLDDLGLGAALEWLAAEFRNRYGLVITVRNTTDQLALSATAATAMFRVVQEALTNVTRHAEATRVSVEMHLLQNEFRLHIEDDGKGVKLEGNRDKQSFGLLGMKERVRQLNGRIAFDSAPGDGFRIDIRLPAEAVKENEDGDPNLPHRPTDESSPNA</sequence>
<dbReference type="InterPro" id="IPR003594">
    <property type="entry name" value="HATPase_dom"/>
</dbReference>
<dbReference type="PROSITE" id="PS50109">
    <property type="entry name" value="HIS_KIN"/>
    <property type="match status" value="1"/>
</dbReference>
<gene>
    <name evidence="8" type="ORF">AWB69_02475</name>
</gene>
<dbReference type="PANTHER" id="PTHR24421">
    <property type="entry name" value="NITRATE/NITRITE SENSOR PROTEIN NARX-RELATED"/>
    <property type="match status" value="1"/>
</dbReference>
<dbReference type="InterPro" id="IPR035965">
    <property type="entry name" value="PAS-like_dom_sf"/>
</dbReference>
<dbReference type="InterPro" id="IPR005467">
    <property type="entry name" value="His_kinase_dom"/>
</dbReference>
<evidence type="ECO:0000313" key="8">
    <source>
        <dbReference type="EMBL" id="SAL30321.1"/>
    </source>
</evidence>
<keyword evidence="1" id="KW-0808">Transferase</keyword>
<evidence type="ECO:0000256" key="3">
    <source>
        <dbReference type="ARBA" id="ARBA00023012"/>
    </source>
</evidence>
<dbReference type="SMART" id="SM00387">
    <property type="entry name" value="HATPase_c"/>
    <property type="match status" value="1"/>
</dbReference>
<dbReference type="CDD" id="cd16917">
    <property type="entry name" value="HATPase_UhpB-NarQ-NarX-like"/>
    <property type="match status" value="1"/>
</dbReference>
<dbReference type="CDD" id="cd00130">
    <property type="entry name" value="PAS"/>
    <property type="match status" value="1"/>
</dbReference>
<dbReference type="PROSITE" id="PS50113">
    <property type="entry name" value="PAC"/>
    <property type="match status" value="1"/>
</dbReference>
<feature type="compositionally biased region" description="Low complexity" evidence="4">
    <location>
        <begin position="1"/>
        <end position="18"/>
    </location>
</feature>
<dbReference type="Gene3D" id="1.20.5.1930">
    <property type="match status" value="1"/>
</dbReference>
<dbReference type="Proteomes" id="UP000054683">
    <property type="component" value="Unassembled WGS sequence"/>
</dbReference>
<feature type="domain" description="PAC" evidence="7">
    <location>
        <begin position="105"/>
        <end position="157"/>
    </location>
</feature>
<dbReference type="GO" id="GO:0046983">
    <property type="term" value="F:protein dimerization activity"/>
    <property type="evidence" value="ECO:0007669"/>
    <property type="project" value="InterPro"/>
</dbReference>
<keyword evidence="3" id="KW-0902">Two-component regulatory system</keyword>
<dbReference type="Pfam" id="PF02518">
    <property type="entry name" value="HATPase_c"/>
    <property type="match status" value="1"/>
</dbReference>
<dbReference type="SUPFAM" id="SSF55785">
    <property type="entry name" value="PYP-like sensor domain (PAS domain)"/>
    <property type="match status" value="1"/>
</dbReference>
<dbReference type="NCBIfam" id="TIGR00229">
    <property type="entry name" value="sensory_box"/>
    <property type="match status" value="1"/>
</dbReference>
<evidence type="ECO:0000256" key="1">
    <source>
        <dbReference type="ARBA" id="ARBA00022679"/>
    </source>
</evidence>
<feature type="region of interest" description="Disordered" evidence="4">
    <location>
        <begin position="1"/>
        <end position="24"/>
    </location>
</feature>
<protein>
    <submittedName>
        <fullName evidence="8">PAS/PAC sensor signal transduction histidine kinase</fullName>
    </submittedName>
</protein>
<dbReference type="Pfam" id="PF07730">
    <property type="entry name" value="HisKA_3"/>
    <property type="match status" value="1"/>
</dbReference>
<feature type="region of interest" description="Disordered" evidence="4">
    <location>
        <begin position="372"/>
        <end position="396"/>
    </location>
</feature>
<accession>A0A158GEP3</accession>
<evidence type="ECO:0000259" key="7">
    <source>
        <dbReference type="PROSITE" id="PS50113"/>
    </source>
</evidence>
<dbReference type="Gene3D" id="3.30.450.20">
    <property type="entry name" value="PAS domain"/>
    <property type="match status" value="1"/>
</dbReference>
<dbReference type="Gene3D" id="3.30.565.10">
    <property type="entry name" value="Histidine kinase-like ATPase, C-terminal domain"/>
    <property type="match status" value="1"/>
</dbReference>
<dbReference type="EMBL" id="FCOK02000013">
    <property type="protein sequence ID" value="SAL30321.1"/>
    <property type="molecule type" value="Genomic_DNA"/>
</dbReference>
<name>A0A158GEP3_9BURK</name>
<dbReference type="SMART" id="SM00091">
    <property type="entry name" value="PAS"/>
    <property type="match status" value="1"/>
</dbReference>